<feature type="non-terminal residue" evidence="2">
    <location>
        <position position="240"/>
    </location>
</feature>
<evidence type="ECO:0000313" key="2">
    <source>
        <dbReference type="EMBL" id="CAK0800474.1"/>
    </source>
</evidence>
<organism evidence="2 3">
    <name type="scientific">Prorocentrum cordatum</name>
    <dbReference type="NCBI Taxonomy" id="2364126"/>
    <lineage>
        <taxon>Eukaryota</taxon>
        <taxon>Sar</taxon>
        <taxon>Alveolata</taxon>
        <taxon>Dinophyceae</taxon>
        <taxon>Prorocentrales</taxon>
        <taxon>Prorocentraceae</taxon>
        <taxon>Prorocentrum</taxon>
    </lineage>
</organism>
<keyword evidence="3" id="KW-1185">Reference proteome</keyword>
<protein>
    <submittedName>
        <fullName evidence="2">Uncharacterized protein</fullName>
    </submittedName>
</protein>
<comment type="caution">
    <text evidence="2">The sequence shown here is derived from an EMBL/GenBank/DDBJ whole genome shotgun (WGS) entry which is preliminary data.</text>
</comment>
<name>A0ABN9Q7I3_9DINO</name>
<evidence type="ECO:0000313" key="3">
    <source>
        <dbReference type="Proteomes" id="UP001189429"/>
    </source>
</evidence>
<sequence>MPKKLPPATLSDTKPSADEVDKAKKLLDGLSRAERRSREGSLANFLKNNPDAKVKNAVGQDKEKYLIWFMAHQAKAKEGEKQTVATREVLTDKGKGVTHYWWSEKKMNDEMGERKATAWRASGKVTWRPDPITGLGEKEEDFEHRDWKIPVEWETMDEHDINKLMTSVSREMADGDDELIAEASTMGVASSSSTQVPIKVEPKSELEVLRGRCEEIKSTPDIFLRTYQDKKTQLDKIQKV</sequence>
<dbReference type="Proteomes" id="UP001189429">
    <property type="component" value="Unassembled WGS sequence"/>
</dbReference>
<accession>A0ABN9Q7I3</accession>
<feature type="compositionally biased region" description="Basic and acidic residues" evidence="1">
    <location>
        <begin position="15"/>
        <end position="39"/>
    </location>
</feature>
<proteinExistence type="predicted"/>
<reference evidence="2" key="1">
    <citation type="submission" date="2023-10" db="EMBL/GenBank/DDBJ databases">
        <authorList>
            <person name="Chen Y."/>
            <person name="Shah S."/>
            <person name="Dougan E. K."/>
            <person name="Thang M."/>
            <person name="Chan C."/>
        </authorList>
    </citation>
    <scope>NUCLEOTIDE SEQUENCE [LARGE SCALE GENOMIC DNA]</scope>
</reference>
<feature type="region of interest" description="Disordered" evidence="1">
    <location>
        <begin position="1"/>
        <end position="44"/>
    </location>
</feature>
<dbReference type="EMBL" id="CAUYUJ010002370">
    <property type="protein sequence ID" value="CAK0800474.1"/>
    <property type="molecule type" value="Genomic_DNA"/>
</dbReference>
<evidence type="ECO:0000256" key="1">
    <source>
        <dbReference type="SAM" id="MobiDB-lite"/>
    </source>
</evidence>
<gene>
    <name evidence="2" type="ORF">PCOR1329_LOCUS8620</name>
</gene>